<evidence type="ECO:0000259" key="2">
    <source>
        <dbReference type="Pfam" id="PF19040"/>
    </source>
</evidence>
<feature type="domain" description="SGNH" evidence="2">
    <location>
        <begin position="430"/>
        <end position="653"/>
    </location>
</feature>
<dbReference type="Pfam" id="PF19040">
    <property type="entry name" value="SGNH"/>
    <property type="match status" value="1"/>
</dbReference>
<proteinExistence type="predicted"/>
<keyword evidence="1" id="KW-0472">Membrane</keyword>
<feature type="transmembrane region" description="Helical" evidence="1">
    <location>
        <begin position="194"/>
        <end position="215"/>
    </location>
</feature>
<keyword evidence="1" id="KW-0812">Transmembrane</keyword>
<gene>
    <name evidence="3" type="ORF">SDRG_01699</name>
</gene>
<dbReference type="AlphaFoldDB" id="T0R2S2"/>
<dbReference type="GeneID" id="19942426"/>
<evidence type="ECO:0000313" key="4">
    <source>
        <dbReference type="Proteomes" id="UP000030762"/>
    </source>
</evidence>
<feature type="transmembrane region" description="Helical" evidence="1">
    <location>
        <begin position="257"/>
        <end position="275"/>
    </location>
</feature>
<dbReference type="PROSITE" id="PS51257">
    <property type="entry name" value="PROKAR_LIPOPROTEIN"/>
    <property type="match status" value="1"/>
</dbReference>
<name>T0R2S2_SAPDV</name>
<dbReference type="InterPro" id="IPR043968">
    <property type="entry name" value="SGNH"/>
</dbReference>
<feature type="transmembrane region" description="Helical" evidence="1">
    <location>
        <begin position="295"/>
        <end position="315"/>
    </location>
</feature>
<keyword evidence="4" id="KW-1185">Reference proteome</keyword>
<protein>
    <recommendedName>
        <fullName evidence="2">SGNH domain-containing protein</fullName>
    </recommendedName>
</protein>
<dbReference type="Proteomes" id="UP000030762">
    <property type="component" value="Unassembled WGS sequence"/>
</dbReference>
<keyword evidence="1" id="KW-1133">Transmembrane helix</keyword>
<dbReference type="OrthoDB" id="78538at2759"/>
<dbReference type="VEuPathDB" id="FungiDB:SDRG_01699"/>
<organism evidence="3 4">
    <name type="scientific">Saprolegnia diclina (strain VS20)</name>
    <dbReference type="NCBI Taxonomy" id="1156394"/>
    <lineage>
        <taxon>Eukaryota</taxon>
        <taxon>Sar</taxon>
        <taxon>Stramenopiles</taxon>
        <taxon>Oomycota</taxon>
        <taxon>Saprolegniomycetes</taxon>
        <taxon>Saprolegniales</taxon>
        <taxon>Saprolegniaceae</taxon>
        <taxon>Saprolegnia</taxon>
    </lineage>
</organism>
<sequence>MGVRGDMELPKRARQRSNRMQIALGAIVVSSLCACAVVCFLLSSSAQALDRTGASDLFEQGAIASRMCPRETVVFVFSSGCLYAVWAIVVLLAQITRRGLPLLVVVALLSVGCVVWGVLGAIWTSRKGCPETEPLLFTMALATSAFFIFIGLPVSGLLVSYSLRTLVPSHHREQWLLSCLRCSCISSFVKRGCVVLPFVALTATSVALLVAYGDAPCSKPFALYVGVSCALFGTLTLLLCSCYFVSRKQHASSSQRVVVCCLLLLSTAALGWAIFGSTLVSHPVLGCSADLFHAVQLLRIFLFVVSITLGALTLCCQVERFCQSSEPVADEPALAIAQTTHVIRGLRGVAPPVVKRGANLTGGNVPASLKQAQAAIYDGDWQKDLSECPKDSPYFKDIVRPSDFHARDNYFLPGGVFLVNPGHEKDNGLLIVLGDSHSDMTKPRLAQLYEDAKAAGTESTFPTIAINSWSGRPLMPCRAEYYANLAMIKSVKPQAILLVQHYYYYVHPTGPDSLPYEAPPRCCYDEKRQCPEQSVHDTNAMWSIMEKDLKELTDMGIKVFVVDQSPEYEAMNPSSWISGDTVTMPKPMYKSEFNREYKWLLDPLHAMVKNAGATLIDYADNYSLGDEIMITDAQGYPVMCYGMHLNTHFARSYLTVIDQVVDAARLQK</sequence>
<dbReference type="EMBL" id="JH767135">
    <property type="protein sequence ID" value="EQC40615.1"/>
    <property type="molecule type" value="Genomic_DNA"/>
</dbReference>
<evidence type="ECO:0000256" key="1">
    <source>
        <dbReference type="SAM" id="Phobius"/>
    </source>
</evidence>
<evidence type="ECO:0000313" key="3">
    <source>
        <dbReference type="EMBL" id="EQC40615.1"/>
    </source>
</evidence>
<reference evidence="3 4" key="1">
    <citation type="submission" date="2012-04" db="EMBL/GenBank/DDBJ databases">
        <title>The Genome Sequence of Saprolegnia declina VS20.</title>
        <authorList>
            <consortium name="The Broad Institute Genome Sequencing Platform"/>
            <person name="Russ C."/>
            <person name="Nusbaum C."/>
            <person name="Tyler B."/>
            <person name="van West P."/>
            <person name="Dieguez-Uribeondo J."/>
            <person name="de Bruijn I."/>
            <person name="Tripathy S."/>
            <person name="Jiang R."/>
            <person name="Young S.K."/>
            <person name="Zeng Q."/>
            <person name="Gargeya S."/>
            <person name="Fitzgerald M."/>
            <person name="Haas B."/>
            <person name="Abouelleil A."/>
            <person name="Alvarado L."/>
            <person name="Arachchi H.M."/>
            <person name="Berlin A."/>
            <person name="Chapman S.B."/>
            <person name="Goldberg J."/>
            <person name="Griggs A."/>
            <person name="Gujja S."/>
            <person name="Hansen M."/>
            <person name="Howarth C."/>
            <person name="Imamovic A."/>
            <person name="Larimer J."/>
            <person name="McCowen C."/>
            <person name="Montmayeur A."/>
            <person name="Murphy C."/>
            <person name="Neiman D."/>
            <person name="Pearson M."/>
            <person name="Priest M."/>
            <person name="Roberts A."/>
            <person name="Saif S."/>
            <person name="Shea T."/>
            <person name="Sisk P."/>
            <person name="Sykes S."/>
            <person name="Wortman J."/>
            <person name="Nusbaum C."/>
            <person name="Birren B."/>
        </authorList>
    </citation>
    <scope>NUCLEOTIDE SEQUENCE [LARGE SCALE GENOMIC DNA]</scope>
    <source>
        <strain evidence="3 4">VS20</strain>
    </source>
</reference>
<dbReference type="InParanoid" id="T0R2S2"/>
<accession>T0R2S2</accession>
<dbReference type="RefSeq" id="XP_008605459.1">
    <property type="nucleotide sequence ID" value="XM_008607237.1"/>
</dbReference>
<feature type="transmembrane region" description="Helical" evidence="1">
    <location>
        <begin position="72"/>
        <end position="93"/>
    </location>
</feature>
<feature type="transmembrane region" description="Helical" evidence="1">
    <location>
        <begin position="221"/>
        <end position="245"/>
    </location>
</feature>
<feature type="transmembrane region" description="Helical" evidence="1">
    <location>
        <begin position="100"/>
        <end position="123"/>
    </location>
</feature>
<feature type="transmembrane region" description="Helical" evidence="1">
    <location>
        <begin position="135"/>
        <end position="163"/>
    </location>
</feature>